<organism evidence="2 3">
    <name type="scientific">Perkinsus olseni</name>
    <name type="common">Perkinsus atlanticus</name>
    <dbReference type="NCBI Taxonomy" id="32597"/>
    <lineage>
        <taxon>Eukaryota</taxon>
        <taxon>Sar</taxon>
        <taxon>Alveolata</taxon>
        <taxon>Perkinsozoa</taxon>
        <taxon>Perkinsea</taxon>
        <taxon>Perkinsida</taxon>
        <taxon>Perkinsidae</taxon>
        <taxon>Perkinsus</taxon>
    </lineage>
</organism>
<evidence type="ECO:0000313" key="2">
    <source>
        <dbReference type="EMBL" id="KAF4713817.1"/>
    </source>
</evidence>
<feature type="compositionally biased region" description="Polar residues" evidence="1">
    <location>
        <begin position="83"/>
        <end position="112"/>
    </location>
</feature>
<comment type="caution">
    <text evidence="2">The sequence shown here is derived from an EMBL/GenBank/DDBJ whole genome shotgun (WGS) entry which is preliminary data.</text>
</comment>
<evidence type="ECO:0000313" key="3">
    <source>
        <dbReference type="Proteomes" id="UP000574390"/>
    </source>
</evidence>
<proteinExistence type="predicted"/>
<feature type="non-terminal residue" evidence="2">
    <location>
        <position position="129"/>
    </location>
</feature>
<dbReference type="AlphaFoldDB" id="A0A7J6QZT2"/>
<feature type="region of interest" description="Disordered" evidence="1">
    <location>
        <begin position="1"/>
        <end position="129"/>
    </location>
</feature>
<feature type="compositionally biased region" description="Low complexity" evidence="1">
    <location>
        <begin position="1"/>
        <end position="21"/>
    </location>
</feature>
<gene>
    <name evidence="2" type="ORF">FOZ62_026190</name>
</gene>
<protein>
    <submittedName>
        <fullName evidence="2">Uncharacterized protein</fullName>
    </submittedName>
</protein>
<evidence type="ECO:0000256" key="1">
    <source>
        <dbReference type="SAM" id="MobiDB-lite"/>
    </source>
</evidence>
<reference evidence="2 3" key="1">
    <citation type="submission" date="2020-04" db="EMBL/GenBank/DDBJ databases">
        <title>Perkinsus olseni comparative genomics.</title>
        <authorList>
            <person name="Bogema D.R."/>
        </authorList>
    </citation>
    <scope>NUCLEOTIDE SEQUENCE [LARGE SCALE GENOMIC DNA]</scope>
    <source>
        <strain evidence="2">ATCC PRA-205</strain>
    </source>
</reference>
<accession>A0A7J6QZT2</accession>
<sequence length="129" mass="12780">MDPQASTTTTTAASDQPSAVTAGGGGLEGADAGTSLRLPSVQRSGSSRMRHYSNYSNGRGSEDVDSLTYSQDGSSVRIRRDGTGTSSMRSGTAGNLPLTPSDSPLLNSSPTQGAGPGRAVSTASAGAGV</sequence>
<name>A0A7J6QZT2_PEROL</name>
<dbReference type="Proteomes" id="UP000574390">
    <property type="component" value="Unassembled WGS sequence"/>
</dbReference>
<feature type="compositionally biased region" description="Polar residues" evidence="1">
    <location>
        <begin position="41"/>
        <end position="59"/>
    </location>
</feature>
<dbReference type="EMBL" id="JABANM010025911">
    <property type="protein sequence ID" value="KAF4713817.1"/>
    <property type="molecule type" value="Genomic_DNA"/>
</dbReference>